<keyword evidence="2" id="KW-1185">Reference proteome</keyword>
<dbReference type="AlphaFoldDB" id="A0AAV4P853"/>
<dbReference type="Proteomes" id="UP001054945">
    <property type="component" value="Unassembled WGS sequence"/>
</dbReference>
<reference evidence="1 2" key="1">
    <citation type="submission" date="2021-06" db="EMBL/GenBank/DDBJ databases">
        <title>Caerostris extrusa draft genome.</title>
        <authorList>
            <person name="Kono N."/>
            <person name="Arakawa K."/>
        </authorList>
    </citation>
    <scope>NUCLEOTIDE SEQUENCE [LARGE SCALE GENOMIC DNA]</scope>
</reference>
<comment type="caution">
    <text evidence="1">The sequence shown here is derived from an EMBL/GenBank/DDBJ whole genome shotgun (WGS) entry which is preliminary data.</text>
</comment>
<dbReference type="EMBL" id="BPLR01004214">
    <property type="protein sequence ID" value="GIX93204.1"/>
    <property type="molecule type" value="Genomic_DNA"/>
</dbReference>
<evidence type="ECO:0000313" key="2">
    <source>
        <dbReference type="Proteomes" id="UP001054945"/>
    </source>
</evidence>
<sequence>MFREKRNSIPVRYQIAQAWVFEKRTNGRGLEFAKKRITMTQISCLIDIELGAKKEKFMLRLVIGRIVLRAHLLYRKLSQYPSTWGDEGKLRNKA</sequence>
<name>A0AAV4P853_CAEEX</name>
<accession>A0AAV4P853</accession>
<protein>
    <submittedName>
        <fullName evidence="1">Uncharacterized protein</fullName>
    </submittedName>
</protein>
<gene>
    <name evidence="1" type="ORF">CEXT_539131</name>
</gene>
<evidence type="ECO:0000313" key="1">
    <source>
        <dbReference type="EMBL" id="GIX93204.1"/>
    </source>
</evidence>
<proteinExistence type="predicted"/>
<organism evidence="1 2">
    <name type="scientific">Caerostris extrusa</name>
    <name type="common">Bark spider</name>
    <name type="synonym">Caerostris bankana</name>
    <dbReference type="NCBI Taxonomy" id="172846"/>
    <lineage>
        <taxon>Eukaryota</taxon>
        <taxon>Metazoa</taxon>
        <taxon>Ecdysozoa</taxon>
        <taxon>Arthropoda</taxon>
        <taxon>Chelicerata</taxon>
        <taxon>Arachnida</taxon>
        <taxon>Araneae</taxon>
        <taxon>Araneomorphae</taxon>
        <taxon>Entelegynae</taxon>
        <taxon>Araneoidea</taxon>
        <taxon>Araneidae</taxon>
        <taxon>Caerostris</taxon>
    </lineage>
</organism>